<dbReference type="InterPro" id="IPR036047">
    <property type="entry name" value="F-box-like_dom_sf"/>
</dbReference>
<dbReference type="STRING" id="218851.A0A2G5CBL4"/>
<dbReference type="AlphaFoldDB" id="A0A2G5CBL4"/>
<dbReference type="Proteomes" id="UP000230069">
    <property type="component" value="Unassembled WGS sequence"/>
</dbReference>
<evidence type="ECO:0000313" key="2">
    <source>
        <dbReference type="EMBL" id="PIA28669.1"/>
    </source>
</evidence>
<gene>
    <name evidence="2" type="ORF">AQUCO_06800089v1</name>
</gene>
<reference evidence="2 3" key="1">
    <citation type="submission" date="2017-09" db="EMBL/GenBank/DDBJ databases">
        <title>WGS assembly of Aquilegia coerulea Goldsmith.</title>
        <authorList>
            <person name="Hodges S."/>
            <person name="Kramer E."/>
            <person name="Nordborg M."/>
            <person name="Tomkins J."/>
            <person name="Borevitz J."/>
            <person name="Derieg N."/>
            <person name="Yan J."/>
            <person name="Mihaltcheva S."/>
            <person name="Hayes R.D."/>
            <person name="Rokhsar D."/>
        </authorList>
    </citation>
    <scope>NUCLEOTIDE SEQUENCE [LARGE SCALE GENOMIC DNA]</scope>
    <source>
        <strain evidence="3">cv. Goldsmith</strain>
    </source>
</reference>
<dbReference type="Gene3D" id="1.20.1280.50">
    <property type="match status" value="1"/>
</dbReference>
<dbReference type="SMART" id="SM00256">
    <property type="entry name" value="FBOX"/>
    <property type="match status" value="1"/>
</dbReference>
<dbReference type="InterPro" id="IPR032675">
    <property type="entry name" value="LRR_dom_sf"/>
</dbReference>
<dbReference type="SUPFAM" id="SSF52047">
    <property type="entry name" value="RNI-like"/>
    <property type="match status" value="1"/>
</dbReference>
<dbReference type="PANTHER" id="PTHR31900:SF30">
    <property type="entry name" value="SUPERFAMILY PROTEIN, PUTATIVE-RELATED"/>
    <property type="match status" value="1"/>
</dbReference>
<sequence length="303" mass="34462">MDRSSFLPDEVRNYIVSFLSVEDAMRVSAVSKLWRNACSSLIRLTFDEVEFLERGYTVANFRDFVDEILFRHDGSDVLEFHLRVMIDDIHVTPRRVIGWLFVKSLRLFSVQIEGPVLFKLPSLEKIYMNDVIFTNDEVLQNLISSRACPLLQEVEIQSCVIGGPALVIANPALLSVVVYDEEITELKIFVPKLLKVVCHCWSMPIIPKNNLASLTDVAAAAGVQEILIGLINVKTLCFNSIFIEYLCWGEETLVSRLPLCFRNVRSLCLELFDSYKHFEVLKLLVRSCPDVVRLEITAVGQVC</sequence>
<evidence type="ECO:0000259" key="1">
    <source>
        <dbReference type="PROSITE" id="PS50181"/>
    </source>
</evidence>
<dbReference type="InterPro" id="IPR001810">
    <property type="entry name" value="F-box_dom"/>
</dbReference>
<evidence type="ECO:0000313" key="3">
    <source>
        <dbReference type="Proteomes" id="UP000230069"/>
    </source>
</evidence>
<accession>A0A2G5CBL4</accession>
<dbReference type="SUPFAM" id="SSF81383">
    <property type="entry name" value="F-box domain"/>
    <property type="match status" value="1"/>
</dbReference>
<dbReference type="PROSITE" id="PS50181">
    <property type="entry name" value="FBOX"/>
    <property type="match status" value="1"/>
</dbReference>
<dbReference type="InterPro" id="IPR050232">
    <property type="entry name" value="FBL13/AtMIF1-like"/>
</dbReference>
<dbReference type="OrthoDB" id="612216at2759"/>
<protein>
    <recommendedName>
        <fullName evidence="1">F-box domain-containing protein</fullName>
    </recommendedName>
</protein>
<dbReference type="EMBL" id="KZ305085">
    <property type="protein sequence ID" value="PIA28669.1"/>
    <property type="molecule type" value="Genomic_DNA"/>
</dbReference>
<dbReference type="Pfam" id="PF00646">
    <property type="entry name" value="F-box"/>
    <property type="match status" value="1"/>
</dbReference>
<dbReference type="PANTHER" id="PTHR31900">
    <property type="entry name" value="F-BOX/RNI SUPERFAMILY PROTEIN-RELATED"/>
    <property type="match status" value="1"/>
</dbReference>
<organism evidence="2 3">
    <name type="scientific">Aquilegia coerulea</name>
    <name type="common">Rocky mountain columbine</name>
    <dbReference type="NCBI Taxonomy" id="218851"/>
    <lineage>
        <taxon>Eukaryota</taxon>
        <taxon>Viridiplantae</taxon>
        <taxon>Streptophyta</taxon>
        <taxon>Embryophyta</taxon>
        <taxon>Tracheophyta</taxon>
        <taxon>Spermatophyta</taxon>
        <taxon>Magnoliopsida</taxon>
        <taxon>Ranunculales</taxon>
        <taxon>Ranunculaceae</taxon>
        <taxon>Thalictroideae</taxon>
        <taxon>Aquilegia</taxon>
    </lineage>
</organism>
<dbReference type="InParanoid" id="A0A2G5CBL4"/>
<dbReference type="Gene3D" id="3.80.10.10">
    <property type="entry name" value="Ribonuclease Inhibitor"/>
    <property type="match status" value="1"/>
</dbReference>
<name>A0A2G5CBL4_AQUCA</name>
<keyword evidence="3" id="KW-1185">Reference proteome</keyword>
<proteinExistence type="predicted"/>
<feature type="domain" description="F-box" evidence="1">
    <location>
        <begin position="1"/>
        <end position="49"/>
    </location>
</feature>